<evidence type="ECO:0000256" key="3">
    <source>
        <dbReference type="ARBA" id="ARBA00022723"/>
    </source>
</evidence>
<dbReference type="GO" id="GO:0042597">
    <property type="term" value="C:periplasmic space"/>
    <property type="evidence" value="ECO:0007669"/>
    <property type="project" value="InterPro"/>
</dbReference>
<dbReference type="GO" id="GO:0009055">
    <property type="term" value="F:electron transfer activity"/>
    <property type="evidence" value="ECO:0007669"/>
    <property type="project" value="InterPro"/>
</dbReference>
<dbReference type="SUPFAM" id="SSF47175">
    <property type="entry name" value="Cytochromes"/>
    <property type="match status" value="1"/>
</dbReference>
<dbReference type="GO" id="GO:0020037">
    <property type="term" value="F:heme binding"/>
    <property type="evidence" value="ECO:0007669"/>
    <property type="project" value="InterPro"/>
</dbReference>
<dbReference type="InterPro" id="IPR015984">
    <property type="entry name" value="Cyt_c_prime_subgr"/>
</dbReference>
<proteinExistence type="predicted"/>
<dbReference type="EMBL" id="AP027272">
    <property type="protein sequence ID" value="BDX06035.1"/>
    <property type="molecule type" value="Genomic_DNA"/>
</dbReference>
<keyword evidence="10" id="KW-1185">Reference proteome</keyword>
<evidence type="ECO:0000313" key="10">
    <source>
        <dbReference type="Proteomes" id="UP001333710"/>
    </source>
</evidence>
<name>A0AA48KU32_9ALTE</name>
<keyword evidence="8" id="KW-0732">Signal</keyword>
<feature type="signal peptide" evidence="8">
    <location>
        <begin position="1"/>
        <end position="20"/>
    </location>
</feature>
<sequence length="155" mass="16792">MKKLLVLMVSAALLATTAVAQDEADSQKEARAALKFRQSLFQLIRSNMGALGAMAKGNAPFDAAVMEKNGMRIEQLSLMIEDYMATDTRKYKLDTEALDKIWEQPEAFSEKVAALTSAAQNLQAVAKAGDESKFRAAIGGVGRTCKGCHDDFKAD</sequence>
<dbReference type="Proteomes" id="UP001333710">
    <property type="component" value="Chromosome"/>
</dbReference>
<comment type="PTM">
    <text evidence="7">Binds 1 heme group per subunit.</text>
</comment>
<evidence type="ECO:0000256" key="5">
    <source>
        <dbReference type="ARBA" id="ARBA00023004"/>
    </source>
</evidence>
<dbReference type="GO" id="GO:0022900">
    <property type="term" value="P:electron transport chain"/>
    <property type="evidence" value="ECO:0007669"/>
    <property type="project" value="InterPro"/>
</dbReference>
<dbReference type="Gene3D" id="1.20.120.10">
    <property type="entry name" value="Cytochrome c/b562"/>
    <property type="match status" value="1"/>
</dbReference>
<feature type="binding site" description="axial binding residue" evidence="6">
    <location>
        <position position="149"/>
    </location>
    <ligand>
        <name>heme c</name>
        <dbReference type="ChEBI" id="CHEBI:61717"/>
    </ligand>
    <ligandPart>
        <name>Fe</name>
        <dbReference type="ChEBI" id="CHEBI:18248"/>
    </ligandPart>
</feature>
<evidence type="ECO:0000313" key="9">
    <source>
        <dbReference type="EMBL" id="BDX06035.1"/>
    </source>
</evidence>
<protein>
    <submittedName>
        <fullName evidence="9">Cytochrome c</fullName>
    </submittedName>
</protein>
<feature type="binding site" description="covalent" evidence="7">
    <location>
        <position position="145"/>
    </location>
    <ligand>
        <name>heme c</name>
        <dbReference type="ChEBI" id="CHEBI:61717"/>
    </ligand>
</feature>
<evidence type="ECO:0000256" key="4">
    <source>
        <dbReference type="ARBA" id="ARBA00022982"/>
    </source>
</evidence>
<feature type="binding site" description="covalent" evidence="7">
    <location>
        <position position="148"/>
    </location>
    <ligand>
        <name>heme c</name>
        <dbReference type="ChEBI" id="CHEBI:61717"/>
    </ligand>
</feature>
<dbReference type="PROSITE" id="PS51009">
    <property type="entry name" value="CYTCII"/>
    <property type="match status" value="1"/>
</dbReference>
<keyword evidence="5 6" id="KW-0408">Iron</keyword>
<evidence type="ECO:0000256" key="6">
    <source>
        <dbReference type="PIRSR" id="PIRSR000027-1"/>
    </source>
</evidence>
<evidence type="ECO:0000256" key="8">
    <source>
        <dbReference type="SAM" id="SignalP"/>
    </source>
</evidence>
<dbReference type="PRINTS" id="PR00608">
    <property type="entry name" value="CYTCHROMECII"/>
</dbReference>
<dbReference type="InterPro" id="IPR010980">
    <property type="entry name" value="Cyt_c/b562"/>
</dbReference>
<keyword evidence="1" id="KW-0813">Transport</keyword>
<reference evidence="9" key="1">
    <citation type="submission" date="2023-01" db="EMBL/GenBank/DDBJ databases">
        <title>Complete genome sequence of Planctobacterium marinum strain Dej080120_11.</title>
        <authorList>
            <person name="Ueki S."/>
            <person name="Maruyama F."/>
        </authorList>
    </citation>
    <scope>NUCLEOTIDE SEQUENCE</scope>
    <source>
        <strain evidence="9">Dej080120_11</strain>
    </source>
</reference>
<dbReference type="KEGG" id="pmaw:MACH26_15560"/>
<evidence type="ECO:0000256" key="1">
    <source>
        <dbReference type="ARBA" id="ARBA00022448"/>
    </source>
</evidence>
<keyword evidence="4" id="KW-0249">Electron transport</keyword>
<feature type="chain" id="PRO_5041239780" evidence="8">
    <location>
        <begin position="21"/>
        <end position="155"/>
    </location>
</feature>
<accession>A0AA48KU32</accession>
<dbReference type="Pfam" id="PF01322">
    <property type="entry name" value="Cytochrom_C_2"/>
    <property type="match status" value="1"/>
</dbReference>
<dbReference type="InterPro" id="IPR012127">
    <property type="entry name" value="Cyt_c_prime"/>
</dbReference>
<gene>
    <name evidence="9" type="ORF">MACH26_15560</name>
</gene>
<dbReference type="PIRSF" id="PIRSF000027">
    <property type="entry name" value="Cytc_c_prime"/>
    <property type="match status" value="1"/>
</dbReference>
<dbReference type="RefSeq" id="WP_338292066.1">
    <property type="nucleotide sequence ID" value="NZ_AP027272.1"/>
</dbReference>
<evidence type="ECO:0000256" key="2">
    <source>
        <dbReference type="ARBA" id="ARBA00022617"/>
    </source>
</evidence>
<keyword evidence="3 6" id="KW-0479">Metal-binding</keyword>
<dbReference type="InterPro" id="IPR002321">
    <property type="entry name" value="Cyt_c_II"/>
</dbReference>
<dbReference type="GO" id="GO:0005506">
    <property type="term" value="F:iron ion binding"/>
    <property type="evidence" value="ECO:0007669"/>
    <property type="project" value="InterPro"/>
</dbReference>
<evidence type="ECO:0000256" key="7">
    <source>
        <dbReference type="PIRSR" id="PIRSR000027-2"/>
    </source>
</evidence>
<keyword evidence="2 7" id="KW-0349">Heme</keyword>
<dbReference type="AlphaFoldDB" id="A0AA48KU32"/>
<organism evidence="9 10">
    <name type="scientific">Planctobacterium marinum</name>
    <dbReference type="NCBI Taxonomy" id="1631968"/>
    <lineage>
        <taxon>Bacteria</taxon>
        <taxon>Pseudomonadati</taxon>
        <taxon>Pseudomonadota</taxon>
        <taxon>Gammaproteobacteria</taxon>
        <taxon>Alteromonadales</taxon>
        <taxon>Alteromonadaceae</taxon>
        <taxon>Planctobacterium</taxon>
    </lineage>
</organism>